<accession>A0ABW8C3P3</accession>
<feature type="binding site" evidence="7">
    <location>
        <begin position="406"/>
        <end position="408"/>
    </location>
    <ligand>
        <name>GTP</name>
        <dbReference type="ChEBI" id="CHEBI:37565"/>
    </ligand>
</feature>
<keyword evidence="4 7" id="KW-0658">Purine biosynthesis</keyword>
<keyword evidence="9" id="KW-1185">Reference proteome</keyword>
<evidence type="ECO:0000256" key="3">
    <source>
        <dbReference type="ARBA" id="ARBA00022741"/>
    </source>
</evidence>
<feature type="active site" description="Proton acceptor" evidence="7">
    <location>
        <position position="12"/>
    </location>
</feature>
<gene>
    <name evidence="7" type="primary">purA</name>
    <name evidence="8" type="ORF">ACIGXA_11035</name>
</gene>
<feature type="binding site" description="in other chain" evidence="7">
    <location>
        <position position="236"/>
    </location>
    <ligand>
        <name>IMP</name>
        <dbReference type="ChEBI" id="CHEBI:58053"/>
        <note>ligand shared between dimeric partners</note>
    </ligand>
</feature>
<evidence type="ECO:0000256" key="2">
    <source>
        <dbReference type="ARBA" id="ARBA00022723"/>
    </source>
</evidence>
<evidence type="ECO:0000256" key="5">
    <source>
        <dbReference type="ARBA" id="ARBA00022842"/>
    </source>
</evidence>
<feature type="binding site" evidence="7">
    <location>
        <begin position="328"/>
        <end position="330"/>
    </location>
    <ligand>
        <name>GTP</name>
        <dbReference type="ChEBI" id="CHEBI:37565"/>
    </ligand>
</feature>
<dbReference type="Gene3D" id="3.90.170.10">
    <property type="entry name" value="Adenylosuccinate Synthetase, subunit A, domain 3"/>
    <property type="match status" value="1"/>
</dbReference>
<dbReference type="InterPro" id="IPR042109">
    <property type="entry name" value="Adenylosuccinate_synth_dom1"/>
</dbReference>
<keyword evidence="6 7" id="KW-0342">GTP-binding</keyword>
<dbReference type="GO" id="GO:0004019">
    <property type="term" value="F:adenylosuccinate synthase activity"/>
    <property type="evidence" value="ECO:0007669"/>
    <property type="project" value="UniProtKB-EC"/>
</dbReference>
<evidence type="ECO:0000256" key="6">
    <source>
        <dbReference type="ARBA" id="ARBA00023134"/>
    </source>
</evidence>
<feature type="binding site" description="in other chain" evidence="7">
    <location>
        <position position="221"/>
    </location>
    <ligand>
        <name>IMP</name>
        <dbReference type="ChEBI" id="CHEBI:58053"/>
        <note>ligand shared between dimeric partners</note>
    </ligand>
</feature>
<evidence type="ECO:0000256" key="4">
    <source>
        <dbReference type="ARBA" id="ARBA00022755"/>
    </source>
</evidence>
<comment type="similarity">
    <text evidence="7">Belongs to the adenylosuccinate synthetase family.</text>
</comment>
<dbReference type="PANTHER" id="PTHR11846">
    <property type="entry name" value="ADENYLOSUCCINATE SYNTHETASE"/>
    <property type="match status" value="1"/>
</dbReference>
<dbReference type="SMART" id="SM00788">
    <property type="entry name" value="Adenylsucc_synt"/>
    <property type="match status" value="1"/>
</dbReference>
<dbReference type="Gene3D" id="1.10.300.10">
    <property type="entry name" value="Adenylosuccinate Synthetase, subunit A, domain 2"/>
    <property type="match status" value="1"/>
</dbReference>
<sequence>MHTIVVDLGYGDAGKGAVVDRLCSAEPVRAVVRFNGGAQAAHNVVTPDGRHHTFAQFGSGTLHGTPTYLSRFMLVDPLALAAEADHLTALGVRDPLSLLTVDRDAALTTPYHAAANRLREQARGGERHGSCGMGIGETAAYALAHPEDAPRVGDCVSRPRLLRKLGLLRDRLSDELGRLPAPPVEHCADAFAAFARAVTLAGDGHLARLLADGPVVFEGAQGVLLDEWHGFHPYTTWSTTTFANAETLLAEAGGAGTALKLGVVRTYTTRHGPGPLVTEDPELARELPEPHNGHGRWQGAFRTGHFDAVAHAYAVEVCGGVDALAVTHLDAPARCPGLRIARAYGMDGRLVERLPAGAPGDLGRQAALTAGLEAARPAVWDTPGADPAAWSAAVGAALSAPVALESYGPTYADVRDRRETGKSKYVSGNRSGVYV</sequence>
<dbReference type="Proteomes" id="UP001614394">
    <property type="component" value="Unassembled WGS sequence"/>
</dbReference>
<dbReference type="Gene3D" id="3.40.440.10">
    <property type="entry name" value="Adenylosuccinate Synthetase, subunit A, domain 1"/>
    <property type="match status" value="1"/>
</dbReference>
<keyword evidence="5 7" id="KW-0460">Magnesium</keyword>
<dbReference type="HAMAP" id="MF_00011">
    <property type="entry name" value="Adenylosucc_synth"/>
    <property type="match status" value="1"/>
</dbReference>
<reference evidence="8 9" key="1">
    <citation type="submission" date="2024-10" db="EMBL/GenBank/DDBJ databases">
        <title>The Natural Products Discovery Center: Release of the First 8490 Sequenced Strains for Exploring Actinobacteria Biosynthetic Diversity.</title>
        <authorList>
            <person name="Kalkreuter E."/>
            <person name="Kautsar S.A."/>
            <person name="Yang D."/>
            <person name="Bader C.D."/>
            <person name="Teijaro C.N."/>
            <person name="Fluegel L."/>
            <person name="Davis C.M."/>
            <person name="Simpson J.R."/>
            <person name="Lauterbach L."/>
            <person name="Steele A.D."/>
            <person name="Gui C."/>
            <person name="Meng S."/>
            <person name="Li G."/>
            <person name="Viehrig K."/>
            <person name="Ye F."/>
            <person name="Su P."/>
            <person name="Kiefer A.F."/>
            <person name="Nichols A."/>
            <person name="Cepeda A.J."/>
            <person name="Yan W."/>
            <person name="Fan B."/>
            <person name="Jiang Y."/>
            <person name="Adhikari A."/>
            <person name="Zheng C.-J."/>
            <person name="Schuster L."/>
            <person name="Cowan T.M."/>
            <person name="Smanski M.J."/>
            <person name="Chevrette M.G."/>
            <person name="De Carvalho L.P.S."/>
            <person name="Shen B."/>
        </authorList>
    </citation>
    <scope>NUCLEOTIDE SEQUENCE [LARGE SCALE GENOMIC DNA]</scope>
    <source>
        <strain evidence="8 9">NPDC053399</strain>
    </source>
</reference>
<comment type="subunit">
    <text evidence="7">Homodimer.</text>
</comment>
<comment type="catalytic activity">
    <reaction evidence="7">
        <text>IMP + L-aspartate + GTP = N(6)-(1,2-dicarboxyethyl)-AMP + GDP + phosphate + 2 H(+)</text>
        <dbReference type="Rhea" id="RHEA:15753"/>
        <dbReference type="ChEBI" id="CHEBI:15378"/>
        <dbReference type="ChEBI" id="CHEBI:29991"/>
        <dbReference type="ChEBI" id="CHEBI:37565"/>
        <dbReference type="ChEBI" id="CHEBI:43474"/>
        <dbReference type="ChEBI" id="CHEBI:57567"/>
        <dbReference type="ChEBI" id="CHEBI:58053"/>
        <dbReference type="ChEBI" id="CHEBI:58189"/>
        <dbReference type="EC" id="6.3.4.4"/>
    </reaction>
</comment>
<feature type="binding site" evidence="7">
    <location>
        <position position="12"/>
    </location>
    <ligand>
        <name>Mg(2+)</name>
        <dbReference type="ChEBI" id="CHEBI:18420"/>
    </ligand>
</feature>
<dbReference type="PANTHER" id="PTHR11846:SF0">
    <property type="entry name" value="ADENYLOSUCCINATE SYNTHETASE"/>
    <property type="match status" value="1"/>
</dbReference>
<comment type="cofactor">
    <cofactor evidence="7">
        <name>Mg(2+)</name>
        <dbReference type="ChEBI" id="CHEBI:18420"/>
    </cofactor>
    <text evidence="7">Binds 1 Mg(2+) ion per subunit.</text>
</comment>
<dbReference type="EMBL" id="JBITYG010000003">
    <property type="protein sequence ID" value="MFI9101048.1"/>
    <property type="molecule type" value="Genomic_DNA"/>
</dbReference>
<evidence type="ECO:0000313" key="9">
    <source>
        <dbReference type="Proteomes" id="UP001614394"/>
    </source>
</evidence>
<dbReference type="InterPro" id="IPR042111">
    <property type="entry name" value="Adenylosuccinate_synth_dom3"/>
</dbReference>
<proteinExistence type="inferred from homology"/>
<dbReference type="InterPro" id="IPR027417">
    <property type="entry name" value="P-loop_NTPase"/>
</dbReference>
<comment type="subcellular location">
    <subcellularLocation>
        <location evidence="7">Cytoplasm</location>
    </subcellularLocation>
</comment>
<keyword evidence="7" id="KW-0963">Cytoplasm</keyword>
<keyword evidence="1 7" id="KW-0436">Ligase</keyword>
<protein>
    <recommendedName>
        <fullName evidence="7">Adenylosuccinate synthetase</fullName>
        <shortName evidence="7">AMPSase</shortName>
        <shortName evidence="7">AdSS</shortName>
        <ecNumber evidence="7">6.3.4.4</ecNumber>
    </recommendedName>
    <alternativeName>
        <fullName evidence="7">IMP--aspartate ligase</fullName>
    </alternativeName>
</protein>
<name>A0ABW8C3P3_9ACTN</name>
<comment type="caution">
    <text evidence="8">The sequence shown here is derived from an EMBL/GenBank/DDBJ whole genome shotgun (WGS) entry which is preliminary data.</text>
</comment>
<dbReference type="InterPro" id="IPR001114">
    <property type="entry name" value="Adenylosuccinate_synthetase"/>
</dbReference>
<evidence type="ECO:0000313" key="8">
    <source>
        <dbReference type="EMBL" id="MFI9101048.1"/>
    </source>
</evidence>
<comment type="caution">
    <text evidence="7">Lacks conserved residue(s) required for the propagation of feature annotation.</text>
</comment>
<keyword evidence="3 7" id="KW-0547">Nucleotide-binding</keyword>
<dbReference type="SUPFAM" id="SSF52540">
    <property type="entry name" value="P-loop containing nucleoside triphosphate hydrolases"/>
    <property type="match status" value="1"/>
</dbReference>
<dbReference type="RefSeq" id="WP_399647086.1">
    <property type="nucleotide sequence ID" value="NZ_JBITYG010000003.1"/>
</dbReference>
<feature type="active site" description="Proton donor" evidence="7">
    <location>
        <position position="42"/>
    </location>
</feature>
<dbReference type="Pfam" id="PF00709">
    <property type="entry name" value="Adenylsucc_synt"/>
    <property type="match status" value="1"/>
</dbReference>
<comment type="function">
    <text evidence="7">Plays an important role in the de novo pathway of purine nucleotide biosynthesis. Catalyzes the first committed step in the biosynthesis of AMP from IMP.</text>
</comment>
<comment type="pathway">
    <text evidence="7">Purine metabolism; AMP biosynthesis via de novo pathway; AMP from IMP: step 1/2.</text>
</comment>
<evidence type="ECO:0000256" key="1">
    <source>
        <dbReference type="ARBA" id="ARBA00022598"/>
    </source>
</evidence>
<keyword evidence="2 7" id="KW-0479">Metal-binding</keyword>
<dbReference type="InterPro" id="IPR042110">
    <property type="entry name" value="Adenylosuccinate_synth_dom2"/>
</dbReference>
<organism evidence="8 9">
    <name type="scientific">Streptomyces fildesensis</name>
    <dbReference type="NCBI Taxonomy" id="375757"/>
    <lineage>
        <taxon>Bacteria</taxon>
        <taxon>Bacillati</taxon>
        <taxon>Actinomycetota</taxon>
        <taxon>Actinomycetes</taxon>
        <taxon>Kitasatosporales</taxon>
        <taxon>Streptomycetaceae</taxon>
        <taxon>Streptomyces</taxon>
    </lineage>
</organism>
<evidence type="ECO:0000256" key="7">
    <source>
        <dbReference type="HAMAP-Rule" id="MF_00011"/>
    </source>
</evidence>
<dbReference type="EC" id="6.3.4.4" evidence="7"/>